<evidence type="ECO:0000256" key="1">
    <source>
        <dbReference type="ARBA" id="ARBA00022723"/>
    </source>
</evidence>
<accession>A0ABS8W468</accession>
<dbReference type="EMBL" id="JACEIK010006269">
    <property type="protein sequence ID" value="MCE2055389.1"/>
    <property type="molecule type" value="Genomic_DNA"/>
</dbReference>
<dbReference type="InterPro" id="IPR049914">
    <property type="entry name" value="PHD1-3/5-6"/>
</dbReference>
<evidence type="ECO:0000313" key="7">
    <source>
        <dbReference type="EMBL" id="MCE2055389.1"/>
    </source>
</evidence>
<dbReference type="Proteomes" id="UP000823775">
    <property type="component" value="Unassembled WGS sequence"/>
</dbReference>
<evidence type="ECO:0000259" key="6">
    <source>
        <dbReference type="Pfam" id="PF23121"/>
    </source>
</evidence>
<dbReference type="InterPro" id="IPR056280">
    <property type="entry name" value="AIPP2-like_SPOC"/>
</dbReference>
<feature type="domain" description="AIPP2-like SPOC-like" evidence="6">
    <location>
        <begin position="1"/>
        <end position="65"/>
    </location>
</feature>
<dbReference type="PANTHER" id="PTHR33304">
    <property type="match status" value="1"/>
</dbReference>
<name>A0ABS8W468_DATST</name>
<evidence type="ECO:0000313" key="8">
    <source>
        <dbReference type="Proteomes" id="UP000823775"/>
    </source>
</evidence>
<evidence type="ECO:0000256" key="4">
    <source>
        <dbReference type="ARBA" id="ARBA00023015"/>
    </source>
</evidence>
<reference evidence="7 8" key="1">
    <citation type="journal article" date="2021" name="BMC Genomics">
        <title>Datura genome reveals duplications of psychoactive alkaloid biosynthetic genes and high mutation rate following tissue culture.</title>
        <authorList>
            <person name="Rajewski A."/>
            <person name="Carter-House D."/>
            <person name="Stajich J."/>
            <person name="Litt A."/>
        </authorList>
    </citation>
    <scope>NUCLEOTIDE SEQUENCE [LARGE SCALE GENOMIC DNA]</scope>
    <source>
        <strain evidence="7">AR-01</strain>
    </source>
</reference>
<evidence type="ECO:0000256" key="3">
    <source>
        <dbReference type="ARBA" id="ARBA00022833"/>
    </source>
</evidence>
<sequence>MLPQSDIWPKSFYTSEPSDDNIALFFFPSDARYEQDYDHLVEKMIRDELAFRAIMINAVLVSHPEAPLRSWNRSRILVAVKWHQTGLNTGYFKLTRNVFAKDHVNLKAKTRCVGSPISPLSNNVSIGSAPEASVLCISC</sequence>
<keyword evidence="1" id="KW-0479">Metal-binding</keyword>
<gene>
    <name evidence="7" type="ORF">HAX54_042508</name>
</gene>
<keyword evidence="8" id="KW-1185">Reference proteome</keyword>
<organism evidence="7 8">
    <name type="scientific">Datura stramonium</name>
    <name type="common">Jimsonweed</name>
    <name type="synonym">Common thornapple</name>
    <dbReference type="NCBI Taxonomy" id="4076"/>
    <lineage>
        <taxon>Eukaryota</taxon>
        <taxon>Viridiplantae</taxon>
        <taxon>Streptophyta</taxon>
        <taxon>Embryophyta</taxon>
        <taxon>Tracheophyta</taxon>
        <taxon>Spermatophyta</taxon>
        <taxon>Magnoliopsida</taxon>
        <taxon>eudicotyledons</taxon>
        <taxon>Gunneridae</taxon>
        <taxon>Pentapetalae</taxon>
        <taxon>asterids</taxon>
        <taxon>lamiids</taxon>
        <taxon>Solanales</taxon>
        <taxon>Solanaceae</taxon>
        <taxon>Solanoideae</taxon>
        <taxon>Datureae</taxon>
        <taxon>Datura</taxon>
    </lineage>
</organism>
<evidence type="ECO:0000256" key="5">
    <source>
        <dbReference type="ARBA" id="ARBA00023163"/>
    </source>
</evidence>
<protein>
    <recommendedName>
        <fullName evidence="6">AIPP2-like SPOC-like domain-containing protein</fullName>
    </recommendedName>
</protein>
<evidence type="ECO:0000256" key="2">
    <source>
        <dbReference type="ARBA" id="ARBA00022771"/>
    </source>
</evidence>
<dbReference type="Pfam" id="PF23121">
    <property type="entry name" value="SPOC_AIPP2"/>
    <property type="match status" value="1"/>
</dbReference>
<dbReference type="PANTHER" id="PTHR33304:SF18">
    <property type="entry name" value="CHROMATIN REGULATOR PHD FAMILY-RELATED"/>
    <property type="match status" value="1"/>
</dbReference>
<proteinExistence type="predicted"/>
<keyword evidence="3" id="KW-0862">Zinc</keyword>
<keyword evidence="2" id="KW-0863">Zinc-finger</keyword>
<keyword evidence="5" id="KW-0804">Transcription</keyword>
<keyword evidence="4" id="KW-0805">Transcription regulation</keyword>
<comment type="caution">
    <text evidence="7">The sequence shown here is derived from an EMBL/GenBank/DDBJ whole genome shotgun (WGS) entry which is preliminary data.</text>
</comment>